<reference evidence="2 3" key="1">
    <citation type="journal article" date="2019" name="Int. J. Syst. Evol. Microbiol.">
        <title>The Global Catalogue of Microorganisms (GCM) 10K type strain sequencing project: providing services to taxonomists for standard genome sequencing and annotation.</title>
        <authorList>
            <consortium name="The Broad Institute Genomics Platform"/>
            <consortium name="The Broad Institute Genome Sequencing Center for Infectious Disease"/>
            <person name="Wu L."/>
            <person name="Ma J."/>
        </authorList>
    </citation>
    <scope>NUCLEOTIDE SEQUENCE [LARGE SCALE GENOMIC DNA]</scope>
    <source>
        <strain evidence="2 3">JCM 11136</strain>
    </source>
</reference>
<evidence type="ECO:0000313" key="3">
    <source>
        <dbReference type="Proteomes" id="UP001501578"/>
    </source>
</evidence>
<protein>
    <submittedName>
        <fullName evidence="2">Uncharacterized protein</fullName>
    </submittedName>
</protein>
<organism evidence="2 3">
    <name type="scientific">Nonomuraea longicatena</name>
    <dbReference type="NCBI Taxonomy" id="83682"/>
    <lineage>
        <taxon>Bacteria</taxon>
        <taxon>Bacillati</taxon>
        <taxon>Actinomycetota</taxon>
        <taxon>Actinomycetes</taxon>
        <taxon>Streptosporangiales</taxon>
        <taxon>Streptosporangiaceae</taxon>
        <taxon>Nonomuraea</taxon>
    </lineage>
</organism>
<dbReference type="Proteomes" id="UP001501578">
    <property type="component" value="Unassembled WGS sequence"/>
</dbReference>
<keyword evidence="3" id="KW-1185">Reference proteome</keyword>
<evidence type="ECO:0000256" key="1">
    <source>
        <dbReference type="SAM" id="MobiDB-lite"/>
    </source>
</evidence>
<accession>A0ABN1PYN1</accession>
<evidence type="ECO:0000313" key="2">
    <source>
        <dbReference type="EMBL" id="GAA0934475.1"/>
    </source>
</evidence>
<dbReference type="EMBL" id="BAAAHQ010000021">
    <property type="protein sequence ID" value="GAA0934475.1"/>
    <property type="molecule type" value="Genomic_DNA"/>
</dbReference>
<comment type="caution">
    <text evidence="2">The sequence shown here is derived from an EMBL/GenBank/DDBJ whole genome shotgun (WGS) entry which is preliminary data.</text>
</comment>
<name>A0ABN1PYN1_9ACTN</name>
<feature type="region of interest" description="Disordered" evidence="1">
    <location>
        <begin position="153"/>
        <end position="205"/>
    </location>
</feature>
<gene>
    <name evidence="2" type="ORF">GCM10009560_41710</name>
</gene>
<proteinExistence type="predicted"/>
<sequence length="205" mass="22419">MSNSNPPTTCFTAEDPPLAMRCALCGHPPYAHGSAILGAHEYEVPSAELMAEWLRLYRALGLHRRRISEAGTCVTMPEPVDSVWEAAPVDEPFAACEDSSEAAEVIAPHRTTSFLPDGPNPVQDDIRPTEQAAPGSRRRAILRPPYVGRVGVGARRRLSSATPEHVRDASTGWPRSYPGRVYPPNRPEPVGWQQRPPATLRGGER</sequence>